<keyword evidence="3" id="KW-1185">Reference proteome</keyword>
<protein>
    <submittedName>
        <fullName evidence="2">Uncharacterized protein</fullName>
    </submittedName>
</protein>
<dbReference type="Proteomes" id="UP000612808">
    <property type="component" value="Unassembled WGS sequence"/>
</dbReference>
<proteinExistence type="predicted"/>
<dbReference type="RefSeq" id="WP_203656438.1">
    <property type="nucleotide sequence ID" value="NZ_BAAAZM010000004.1"/>
</dbReference>
<evidence type="ECO:0000256" key="1">
    <source>
        <dbReference type="SAM" id="MobiDB-lite"/>
    </source>
</evidence>
<evidence type="ECO:0000313" key="3">
    <source>
        <dbReference type="Proteomes" id="UP000612808"/>
    </source>
</evidence>
<dbReference type="EMBL" id="BOMB01000010">
    <property type="protein sequence ID" value="GID10849.1"/>
    <property type="molecule type" value="Genomic_DNA"/>
</dbReference>
<dbReference type="AlphaFoldDB" id="A0A8J3N901"/>
<accession>A0A8J3N901</accession>
<comment type="caution">
    <text evidence="2">The sequence shown here is derived from an EMBL/GenBank/DDBJ whole genome shotgun (WGS) entry which is preliminary data.</text>
</comment>
<organism evidence="2 3">
    <name type="scientific">Actinocatenispora rupis</name>
    <dbReference type="NCBI Taxonomy" id="519421"/>
    <lineage>
        <taxon>Bacteria</taxon>
        <taxon>Bacillati</taxon>
        <taxon>Actinomycetota</taxon>
        <taxon>Actinomycetes</taxon>
        <taxon>Micromonosporales</taxon>
        <taxon>Micromonosporaceae</taxon>
        <taxon>Actinocatenispora</taxon>
    </lineage>
</organism>
<gene>
    <name evidence="2" type="ORF">Aru02nite_17380</name>
</gene>
<name>A0A8J3N901_9ACTN</name>
<reference evidence="2" key="1">
    <citation type="submission" date="2021-01" db="EMBL/GenBank/DDBJ databases">
        <title>Whole genome shotgun sequence of Actinocatenispora rupis NBRC 107355.</title>
        <authorList>
            <person name="Komaki H."/>
            <person name="Tamura T."/>
        </authorList>
    </citation>
    <scope>NUCLEOTIDE SEQUENCE</scope>
    <source>
        <strain evidence="2">NBRC 107355</strain>
    </source>
</reference>
<evidence type="ECO:0000313" key="2">
    <source>
        <dbReference type="EMBL" id="GID10849.1"/>
    </source>
</evidence>
<feature type="region of interest" description="Disordered" evidence="1">
    <location>
        <begin position="1"/>
        <end position="29"/>
    </location>
</feature>
<sequence length="83" mass="9284">MDDALAETGRPEDDHLLGGSRPRHHAVPWNRAVPTDAGIGTDDWHAHGTRHVGYRPVDADPACRRLALVYPEFHRWSAIRRGA</sequence>